<dbReference type="InterPro" id="IPR018370">
    <property type="entry name" value="Chaperonin_Cpn60_CS"/>
</dbReference>
<dbReference type="NCBIfam" id="NF009489">
    <property type="entry name" value="PRK12851.1"/>
    <property type="match status" value="1"/>
</dbReference>
<dbReference type="PANTHER" id="PTHR45633">
    <property type="entry name" value="60 KDA HEAT SHOCK PROTEIN, MITOCHONDRIAL"/>
    <property type="match status" value="1"/>
</dbReference>
<gene>
    <name evidence="6 10" type="primary">groL</name>
    <name evidence="6" type="synonym">groEL</name>
    <name evidence="10" type="ORF">ENQ76_15985</name>
</gene>
<dbReference type="FunFam" id="3.50.7.10:FF:000001">
    <property type="entry name" value="60 kDa chaperonin"/>
    <property type="match status" value="1"/>
</dbReference>
<dbReference type="SUPFAM" id="SSF48592">
    <property type="entry name" value="GroEL equatorial domain-like"/>
    <property type="match status" value="1"/>
</dbReference>
<sequence>MAKILAFDQEAQEAMRRGVSKLAKTVRVTLGPRGRNVIIEKSFGSPTVTKDGVTVAREIELPDKFEDMGARMVREVASKTSDIAGDGTTTATVLAEAIYIEGLKGVVAGVNPIDMKRGMDKAVEMIVDKLKAMSTKCDKKQAIAQVGTVAANGDTEIGNILADAMEKVGKDGVITVEEGKSLETNFEVVEGMQFDRGYLSPYFVTDPQSMEAVLEDAYVLIHEKKISNVKDLVPVLEKVVNAGKPLLIIAEDIEGEALATLVINKLRGTFKVAAVKAPGYGDRRKAMLQDIAIMVGGQAIFEDLGIQLENVQLSDLGRAKRIVIDKDNTTIIEGKGDSKDIKARIEQIRRELANSTSDYDREKLEERIAKLSGGVAQVNVGAATESEMKEKKARVEDALHATRAAVEEGILPGGGVALLRASLGIKPTGLNADETIGFNIIVRACRAPLTQIANNAGVDGSVICEKASQLSGNQGYNAATGEFEDLVKAGIIDPTKVTRSALQNAASVSTLLLTSEALIAEKPKDDDKPAGGHDDGMY</sequence>
<name>A0A7C2K3E4_9PLAN</name>
<dbReference type="EC" id="5.6.1.7" evidence="6"/>
<comment type="similarity">
    <text evidence="1 6 7">Belongs to the chaperonin (HSP60) family.</text>
</comment>
<dbReference type="PROSITE" id="PS00296">
    <property type="entry name" value="CHAPERONINS_CPN60"/>
    <property type="match status" value="1"/>
</dbReference>
<dbReference type="Gene3D" id="3.50.7.10">
    <property type="entry name" value="GroEL"/>
    <property type="match status" value="1"/>
</dbReference>
<feature type="binding site" evidence="6">
    <location>
        <begin position="477"/>
        <end position="479"/>
    </location>
    <ligand>
        <name>ATP</name>
        <dbReference type="ChEBI" id="CHEBI:30616"/>
    </ligand>
</feature>
<dbReference type="Pfam" id="PF00118">
    <property type="entry name" value="Cpn60_TCP1"/>
    <property type="match status" value="1"/>
</dbReference>
<dbReference type="InterPro" id="IPR027410">
    <property type="entry name" value="TCP-1-like_intermed_sf"/>
</dbReference>
<proteinExistence type="inferred from homology"/>
<dbReference type="InterPro" id="IPR002423">
    <property type="entry name" value="Cpn60/GroEL/TCP-1"/>
</dbReference>
<protein>
    <recommendedName>
        <fullName evidence="6">Chaperonin GroEL</fullName>
        <ecNumber evidence="6">5.6.1.7</ecNumber>
    </recommendedName>
    <alternativeName>
        <fullName evidence="6">60 kDa chaperonin</fullName>
    </alternativeName>
    <alternativeName>
        <fullName evidence="6">Chaperonin-60</fullName>
        <shortName evidence="6">Cpn60</shortName>
    </alternativeName>
</protein>
<keyword evidence="3 6" id="KW-0067">ATP-binding</keyword>
<evidence type="ECO:0000256" key="2">
    <source>
        <dbReference type="ARBA" id="ARBA00022741"/>
    </source>
</evidence>
<reference evidence="10" key="1">
    <citation type="journal article" date="2020" name="mSystems">
        <title>Genome- and Community-Level Interaction Insights into Carbon Utilization and Element Cycling Functions of Hydrothermarchaeota in Hydrothermal Sediment.</title>
        <authorList>
            <person name="Zhou Z."/>
            <person name="Liu Y."/>
            <person name="Xu W."/>
            <person name="Pan J."/>
            <person name="Luo Z.H."/>
            <person name="Li M."/>
        </authorList>
    </citation>
    <scope>NUCLEOTIDE SEQUENCE [LARGE SCALE GENOMIC DNA]</scope>
    <source>
        <strain evidence="10">SpSt-339</strain>
    </source>
</reference>
<keyword evidence="5 6" id="KW-0413">Isomerase</keyword>
<dbReference type="InterPro" id="IPR027409">
    <property type="entry name" value="GroEL-like_apical_dom_sf"/>
</dbReference>
<evidence type="ECO:0000256" key="1">
    <source>
        <dbReference type="ARBA" id="ARBA00006607"/>
    </source>
</evidence>
<evidence type="ECO:0000256" key="6">
    <source>
        <dbReference type="HAMAP-Rule" id="MF_00600"/>
    </source>
</evidence>
<dbReference type="NCBIfam" id="NF009488">
    <property type="entry name" value="PRK12850.1"/>
    <property type="match status" value="1"/>
</dbReference>
<evidence type="ECO:0000313" key="10">
    <source>
        <dbReference type="EMBL" id="HEN16961.1"/>
    </source>
</evidence>
<comment type="function">
    <text evidence="6 8">Together with its co-chaperonin GroES, plays an essential role in assisting protein folding. The GroEL-GroES system forms a nano-cage that allows encapsulation of the non-native substrate proteins and provides a physical environment optimized to promote and accelerate protein folding.</text>
</comment>
<evidence type="ECO:0000256" key="3">
    <source>
        <dbReference type="ARBA" id="ARBA00022840"/>
    </source>
</evidence>
<dbReference type="Gene3D" id="1.10.560.10">
    <property type="entry name" value="GroEL-like equatorial domain"/>
    <property type="match status" value="1"/>
</dbReference>
<dbReference type="HAMAP" id="MF_00600">
    <property type="entry name" value="CH60"/>
    <property type="match status" value="1"/>
</dbReference>
<dbReference type="NCBIfam" id="NF000592">
    <property type="entry name" value="PRK00013.1"/>
    <property type="match status" value="1"/>
</dbReference>
<dbReference type="SUPFAM" id="SSF52029">
    <property type="entry name" value="GroEL apical domain-like"/>
    <property type="match status" value="1"/>
</dbReference>
<comment type="subcellular location">
    <subcellularLocation>
        <location evidence="6">Cytoplasm</location>
    </subcellularLocation>
</comment>
<dbReference type="GO" id="GO:0051082">
    <property type="term" value="F:unfolded protein binding"/>
    <property type="evidence" value="ECO:0007669"/>
    <property type="project" value="UniProtKB-UniRule"/>
</dbReference>
<dbReference type="NCBIfam" id="NF009487">
    <property type="entry name" value="PRK12849.1"/>
    <property type="match status" value="1"/>
</dbReference>
<dbReference type="EMBL" id="DSOK01000439">
    <property type="protein sequence ID" value="HEN16961.1"/>
    <property type="molecule type" value="Genomic_DNA"/>
</dbReference>
<dbReference type="InterPro" id="IPR027413">
    <property type="entry name" value="GROEL-like_equatorial_sf"/>
</dbReference>
<feature type="coiled-coil region" evidence="9">
    <location>
        <begin position="338"/>
        <end position="365"/>
    </location>
</feature>
<dbReference type="CDD" id="cd03344">
    <property type="entry name" value="GroEL"/>
    <property type="match status" value="1"/>
</dbReference>
<feature type="binding site" evidence="6">
    <location>
        <begin position="29"/>
        <end position="32"/>
    </location>
    <ligand>
        <name>ATP</name>
        <dbReference type="ChEBI" id="CHEBI:30616"/>
    </ligand>
</feature>
<feature type="binding site" evidence="6">
    <location>
        <begin position="86"/>
        <end position="90"/>
    </location>
    <ligand>
        <name>ATP</name>
        <dbReference type="ChEBI" id="CHEBI:30616"/>
    </ligand>
</feature>
<organism evidence="10">
    <name type="scientific">Schlesneria paludicola</name>
    <dbReference type="NCBI Taxonomy" id="360056"/>
    <lineage>
        <taxon>Bacteria</taxon>
        <taxon>Pseudomonadati</taxon>
        <taxon>Planctomycetota</taxon>
        <taxon>Planctomycetia</taxon>
        <taxon>Planctomycetales</taxon>
        <taxon>Planctomycetaceae</taxon>
        <taxon>Schlesneria</taxon>
    </lineage>
</organism>
<comment type="subunit">
    <text evidence="6 8">Forms a cylinder of 14 subunits composed of two heptameric rings stacked back-to-back. Interacts with the co-chaperonin GroES.</text>
</comment>
<evidence type="ECO:0000256" key="4">
    <source>
        <dbReference type="ARBA" id="ARBA00023186"/>
    </source>
</evidence>
<evidence type="ECO:0000256" key="9">
    <source>
        <dbReference type="SAM" id="Coils"/>
    </source>
</evidence>
<dbReference type="Gene3D" id="3.30.260.10">
    <property type="entry name" value="TCP-1-like chaperonin intermediate domain"/>
    <property type="match status" value="1"/>
</dbReference>
<dbReference type="NCBIfam" id="TIGR02348">
    <property type="entry name" value="GroEL"/>
    <property type="match status" value="1"/>
</dbReference>
<keyword evidence="9" id="KW-0175">Coiled coil</keyword>
<dbReference type="PRINTS" id="PR00298">
    <property type="entry name" value="CHAPERONIN60"/>
</dbReference>
<keyword evidence="4 6" id="KW-0143">Chaperone</keyword>
<comment type="caution">
    <text evidence="10">The sequence shown here is derived from an EMBL/GenBank/DDBJ whole genome shotgun (WGS) entry which is preliminary data.</text>
</comment>
<keyword evidence="6" id="KW-0963">Cytoplasm</keyword>
<feature type="binding site" evidence="6">
    <location>
        <position position="493"/>
    </location>
    <ligand>
        <name>ATP</name>
        <dbReference type="ChEBI" id="CHEBI:30616"/>
    </ligand>
</feature>
<feature type="binding site" evidence="6">
    <location>
        <position position="50"/>
    </location>
    <ligand>
        <name>ATP</name>
        <dbReference type="ChEBI" id="CHEBI:30616"/>
    </ligand>
</feature>
<evidence type="ECO:0000256" key="5">
    <source>
        <dbReference type="ARBA" id="ARBA00023235"/>
    </source>
</evidence>
<dbReference type="GO" id="GO:0016853">
    <property type="term" value="F:isomerase activity"/>
    <property type="evidence" value="ECO:0007669"/>
    <property type="project" value="UniProtKB-KW"/>
</dbReference>
<dbReference type="GO" id="GO:0005737">
    <property type="term" value="C:cytoplasm"/>
    <property type="evidence" value="ECO:0007669"/>
    <property type="project" value="UniProtKB-SubCell"/>
</dbReference>
<keyword evidence="2 6" id="KW-0547">Nucleotide-binding</keyword>
<dbReference type="InterPro" id="IPR001844">
    <property type="entry name" value="Cpn60/GroEL"/>
</dbReference>
<accession>A0A7C2K3E4</accession>
<feature type="binding site" evidence="6">
    <location>
        <position position="414"/>
    </location>
    <ligand>
        <name>ATP</name>
        <dbReference type="ChEBI" id="CHEBI:30616"/>
    </ligand>
</feature>
<evidence type="ECO:0000256" key="8">
    <source>
        <dbReference type="RuleBase" id="RU000419"/>
    </source>
</evidence>
<dbReference type="GO" id="GO:0042026">
    <property type="term" value="P:protein refolding"/>
    <property type="evidence" value="ECO:0007669"/>
    <property type="project" value="UniProtKB-UniRule"/>
</dbReference>
<dbReference type="GO" id="GO:0140662">
    <property type="term" value="F:ATP-dependent protein folding chaperone"/>
    <property type="evidence" value="ECO:0007669"/>
    <property type="project" value="InterPro"/>
</dbReference>
<dbReference type="SUPFAM" id="SSF54849">
    <property type="entry name" value="GroEL-intermediate domain like"/>
    <property type="match status" value="1"/>
</dbReference>
<evidence type="ECO:0000256" key="7">
    <source>
        <dbReference type="RuleBase" id="RU000418"/>
    </source>
</evidence>
<dbReference type="AlphaFoldDB" id="A0A7C2K3E4"/>
<dbReference type="GO" id="GO:0005524">
    <property type="term" value="F:ATP binding"/>
    <property type="evidence" value="ECO:0007669"/>
    <property type="project" value="UniProtKB-UniRule"/>
</dbReference>